<name>A0A0R2HNU5_CARDV</name>
<organism evidence="7 8">
    <name type="scientific">Carnobacterium divergens DSM 20623</name>
    <dbReference type="NCBI Taxonomy" id="1449336"/>
    <lineage>
        <taxon>Bacteria</taxon>
        <taxon>Bacillati</taxon>
        <taxon>Bacillota</taxon>
        <taxon>Bacilli</taxon>
        <taxon>Lactobacillales</taxon>
        <taxon>Carnobacteriaceae</taxon>
        <taxon>Carnobacterium</taxon>
    </lineage>
</organism>
<evidence type="ECO:0000256" key="4">
    <source>
        <dbReference type="ARBA" id="ARBA00022989"/>
    </source>
</evidence>
<evidence type="ECO:0000256" key="3">
    <source>
        <dbReference type="ARBA" id="ARBA00022692"/>
    </source>
</evidence>
<keyword evidence="5 6" id="KW-0472">Membrane</keyword>
<evidence type="ECO:0000256" key="1">
    <source>
        <dbReference type="ARBA" id="ARBA00004651"/>
    </source>
</evidence>
<dbReference type="Pfam" id="PF03788">
    <property type="entry name" value="LrgA"/>
    <property type="match status" value="1"/>
</dbReference>
<dbReference type="PATRIC" id="fig|1449336.4.peg.2181"/>
<feature type="transmembrane region" description="Helical" evidence="6">
    <location>
        <begin position="36"/>
        <end position="53"/>
    </location>
</feature>
<gene>
    <name evidence="7" type="ORF">IV74_GL002144</name>
</gene>
<dbReference type="PANTHER" id="PTHR33931">
    <property type="entry name" value="HOLIN-LIKE PROTEIN CIDA-RELATED"/>
    <property type="match status" value="1"/>
</dbReference>
<dbReference type="EMBL" id="JQBS01000035">
    <property type="protein sequence ID" value="KRN54560.1"/>
    <property type="molecule type" value="Genomic_DNA"/>
</dbReference>
<evidence type="ECO:0000313" key="8">
    <source>
        <dbReference type="Proteomes" id="UP000051658"/>
    </source>
</evidence>
<evidence type="ECO:0008006" key="9">
    <source>
        <dbReference type="Google" id="ProtNLM"/>
    </source>
</evidence>
<evidence type="ECO:0000256" key="6">
    <source>
        <dbReference type="SAM" id="Phobius"/>
    </source>
</evidence>
<keyword evidence="2" id="KW-1003">Cell membrane</keyword>
<comment type="subcellular location">
    <subcellularLocation>
        <location evidence="1">Cell membrane</location>
        <topology evidence="1">Multi-pass membrane protein</topology>
    </subcellularLocation>
</comment>
<dbReference type="Proteomes" id="UP000051658">
    <property type="component" value="Unassembled WGS sequence"/>
</dbReference>
<dbReference type="PANTHER" id="PTHR33931:SF2">
    <property type="entry name" value="HOLIN-LIKE PROTEIN CIDA"/>
    <property type="match status" value="1"/>
</dbReference>
<feature type="transmembrane region" description="Helical" evidence="6">
    <location>
        <begin position="90"/>
        <end position="113"/>
    </location>
</feature>
<dbReference type="InterPro" id="IPR005538">
    <property type="entry name" value="LrgA/CidA"/>
</dbReference>
<keyword evidence="4 6" id="KW-1133">Transmembrane helix</keyword>
<evidence type="ECO:0000256" key="2">
    <source>
        <dbReference type="ARBA" id="ARBA00022475"/>
    </source>
</evidence>
<dbReference type="AlphaFoldDB" id="A0A0R2HNU5"/>
<accession>A0A0R2HNU5</accession>
<dbReference type="GO" id="GO:0005886">
    <property type="term" value="C:plasma membrane"/>
    <property type="evidence" value="ECO:0007669"/>
    <property type="project" value="UniProtKB-SubCell"/>
</dbReference>
<feature type="transmembrane region" description="Helical" evidence="6">
    <location>
        <begin position="65"/>
        <end position="84"/>
    </location>
</feature>
<keyword evidence="3 6" id="KW-0812">Transmembrane</keyword>
<protein>
    <recommendedName>
        <fullName evidence="9">Murein hydrolase regulator LrgA</fullName>
    </recommendedName>
</protein>
<evidence type="ECO:0000256" key="5">
    <source>
        <dbReference type="ARBA" id="ARBA00023136"/>
    </source>
</evidence>
<proteinExistence type="predicted"/>
<dbReference type="eggNOG" id="COG1380">
    <property type="taxonomic scope" value="Bacteria"/>
</dbReference>
<evidence type="ECO:0000313" key="7">
    <source>
        <dbReference type="EMBL" id="KRN54560.1"/>
    </source>
</evidence>
<comment type="caution">
    <text evidence="7">The sequence shown here is derived from an EMBL/GenBank/DDBJ whole genome shotgun (WGS) entry which is preliminary data.</text>
</comment>
<keyword evidence="8" id="KW-1185">Reference proteome</keyword>
<sequence>MYGGIEMDIYKQLLYILSFSFLGEVLSKVFTLPIPGSVIGMLLLFLALQFKLLKVKDVETVGGFLLGNLSILFLPAGVGIMVYFPVIKDTWWLLLIISLLTTAFTIGFVGLIVQGVKRKFEDNSVDLPKDRKDDAKSVSRTYK</sequence>
<reference evidence="7 8" key="1">
    <citation type="journal article" date="2015" name="Genome Announc.">
        <title>Expanding the biotechnology potential of lactobacilli through comparative genomics of 213 strains and associated genera.</title>
        <authorList>
            <person name="Sun Z."/>
            <person name="Harris H.M."/>
            <person name="McCann A."/>
            <person name="Guo C."/>
            <person name="Argimon S."/>
            <person name="Zhang W."/>
            <person name="Yang X."/>
            <person name="Jeffery I.B."/>
            <person name="Cooney J.C."/>
            <person name="Kagawa T.F."/>
            <person name="Liu W."/>
            <person name="Song Y."/>
            <person name="Salvetti E."/>
            <person name="Wrobel A."/>
            <person name="Rasinkangas P."/>
            <person name="Parkhill J."/>
            <person name="Rea M.C."/>
            <person name="O'Sullivan O."/>
            <person name="Ritari J."/>
            <person name="Douillard F.P."/>
            <person name="Paul Ross R."/>
            <person name="Yang R."/>
            <person name="Briner A.E."/>
            <person name="Felis G.E."/>
            <person name="de Vos W.M."/>
            <person name="Barrangou R."/>
            <person name="Klaenhammer T.R."/>
            <person name="Caufield P.W."/>
            <person name="Cui Y."/>
            <person name="Zhang H."/>
            <person name="O'Toole P.W."/>
        </authorList>
    </citation>
    <scope>NUCLEOTIDE SEQUENCE [LARGE SCALE GENOMIC DNA]</scope>
    <source>
        <strain evidence="7 8">DSM 20623</strain>
    </source>
</reference>